<dbReference type="Proteomes" id="UP000266389">
    <property type="component" value="Unassembled WGS sequence"/>
</dbReference>
<dbReference type="Gene3D" id="1.40.20.10">
    <property type="entry name" value="CHAD domain"/>
    <property type="match status" value="1"/>
</dbReference>
<proteinExistence type="predicted"/>
<dbReference type="PANTHER" id="PTHR39339">
    <property type="entry name" value="SLR1444 PROTEIN"/>
    <property type="match status" value="1"/>
</dbReference>
<sequence length="271" mass="31821">MNESNALVTHWKAAAQAFQKNMLAVERRGDHEAIHDARVAMKKLRSYAMLYDSTVGTTLCKQIKKFSLQYRTAGACRDTYNSLQLVKKFGKKLNCEFQLFLAYLQFTLQANLRYLRYVLKVRPILTQEWQEWESVIAAPELQSAHVTKSMKEAIVELWESIRVPKSMDDAEWLHSLRKDLKRIFYALQAVPMPERFSAHHIKEIRELNTLFGKWQDLHQLELRTKDFKENLLDKSTSEYGHLKQLLKAIEKEKESEYNALRQKLSSLLKID</sequence>
<gene>
    <name evidence="3" type="ORF">D0433_12810</name>
</gene>
<dbReference type="Pfam" id="PF05235">
    <property type="entry name" value="CHAD"/>
    <property type="match status" value="1"/>
</dbReference>
<evidence type="ECO:0000313" key="3">
    <source>
        <dbReference type="EMBL" id="RFM23141.1"/>
    </source>
</evidence>
<dbReference type="InterPro" id="IPR007899">
    <property type="entry name" value="CHAD_dom"/>
</dbReference>
<dbReference type="InterPro" id="IPR038186">
    <property type="entry name" value="CHAD_dom_sf"/>
</dbReference>
<feature type="coiled-coil region" evidence="1">
    <location>
        <begin position="232"/>
        <end position="263"/>
    </location>
</feature>
<reference evidence="3 4" key="1">
    <citation type="journal article" date="2011" name="ISME J.">
        <title>Community ecology of hot spring cyanobacterial mats: predominant populations and their functional potential.</title>
        <authorList>
            <person name="Klatt C.G."/>
            <person name="Wood J.M."/>
            <person name="Rusch D.B."/>
            <person name="Bateson M.M."/>
            <person name="Hamamura N."/>
            <person name="Heidelberg J.F."/>
            <person name="Grossman A.R."/>
            <person name="Bhaya D."/>
            <person name="Cohan F.M."/>
            <person name="Kuhl M."/>
            <person name="Bryant D.A."/>
            <person name="Ward D.M."/>
        </authorList>
    </citation>
    <scope>NUCLEOTIDE SEQUENCE [LARGE SCALE GENOMIC DNA]</scope>
    <source>
        <strain evidence="3">OS</strain>
    </source>
</reference>
<evidence type="ECO:0000256" key="1">
    <source>
        <dbReference type="SAM" id="Coils"/>
    </source>
</evidence>
<protein>
    <submittedName>
        <fullName evidence="3">CHAD domain-containing protein</fullName>
    </submittedName>
</protein>
<dbReference type="SMART" id="SM00880">
    <property type="entry name" value="CHAD"/>
    <property type="match status" value="1"/>
</dbReference>
<organism evidence="3 4">
    <name type="scientific">Candidatus Thermochlorobacter aerophilus</name>
    <dbReference type="NCBI Taxonomy" id="1868324"/>
    <lineage>
        <taxon>Bacteria</taxon>
        <taxon>Pseudomonadati</taxon>
        <taxon>Chlorobiota</taxon>
        <taxon>Chlorobiia</taxon>
        <taxon>Chlorobiales</taxon>
        <taxon>Candidatus Thermochlorobacteriaceae</taxon>
        <taxon>Candidatus Thermochlorobacter</taxon>
    </lineage>
</organism>
<dbReference type="EMBL" id="PHFL01000070">
    <property type="protein sequence ID" value="RFM23141.1"/>
    <property type="molecule type" value="Genomic_DNA"/>
</dbReference>
<dbReference type="PANTHER" id="PTHR39339:SF1">
    <property type="entry name" value="CHAD DOMAIN-CONTAINING PROTEIN"/>
    <property type="match status" value="1"/>
</dbReference>
<comment type="caution">
    <text evidence="3">The sequence shown here is derived from an EMBL/GenBank/DDBJ whole genome shotgun (WGS) entry which is preliminary data.</text>
</comment>
<name>A0A395LXB1_9BACT</name>
<evidence type="ECO:0000313" key="4">
    <source>
        <dbReference type="Proteomes" id="UP000266389"/>
    </source>
</evidence>
<keyword evidence="1" id="KW-0175">Coiled coil</keyword>
<feature type="domain" description="CHAD" evidence="2">
    <location>
        <begin position="10"/>
        <end position="259"/>
    </location>
</feature>
<accession>A0A395LXB1</accession>
<evidence type="ECO:0000259" key="2">
    <source>
        <dbReference type="SMART" id="SM00880"/>
    </source>
</evidence>
<dbReference type="AlphaFoldDB" id="A0A395LXB1"/>